<comment type="caution">
    <text evidence="2">The sequence shown here is derived from an EMBL/GenBank/DDBJ whole genome shotgun (WGS) entry which is preliminary data.</text>
</comment>
<evidence type="ECO:0000313" key="2">
    <source>
        <dbReference type="EMBL" id="KAH0539974.1"/>
    </source>
</evidence>
<sequence length="173" mass="20724">MQKMGNQALNQRLEGEQALPQQEFERRQHLRAEQQRRLLEAEQQQQQQQQQQRLNNDNDYYLHNDQFLLGDNFFISSASFRDASKEDTPSRFITAMAHAIWRSELLATRVVRKQKNTGERDPLTSRKVELLSYHFENFMRTRNFSQERIRIELKKLNTYLGRVITSAKKKLRL</sequence>
<dbReference type="EMBL" id="JAHXZJ010002609">
    <property type="protein sequence ID" value="KAH0539974.1"/>
    <property type="molecule type" value="Genomic_DNA"/>
</dbReference>
<dbReference type="AlphaFoldDB" id="A0AAV7I2C2"/>
<feature type="region of interest" description="Disordered" evidence="1">
    <location>
        <begin position="1"/>
        <end position="23"/>
    </location>
</feature>
<name>A0AAV7I2C2_COTGL</name>
<organism evidence="2 3">
    <name type="scientific">Cotesia glomerata</name>
    <name type="common">Lepidopteran parasitic wasp</name>
    <name type="synonym">Apanteles glomeratus</name>
    <dbReference type="NCBI Taxonomy" id="32391"/>
    <lineage>
        <taxon>Eukaryota</taxon>
        <taxon>Metazoa</taxon>
        <taxon>Ecdysozoa</taxon>
        <taxon>Arthropoda</taxon>
        <taxon>Hexapoda</taxon>
        <taxon>Insecta</taxon>
        <taxon>Pterygota</taxon>
        <taxon>Neoptera</taxon>
        <taxon>Endopterygota</taxon>
        <taxon>Hymenoptera</taxon>
        <taxon>Apocrita</taxon>
        <taxon>Ichneumonoidea</taxon>
        <taxon>Braconidae</taxon>
        <taxon>Microgastrinae</taxon>
        <taxon>Cotesia</taxon>
    </lineage>
</organism>
<gene>
    <name evidence="2" type="ORF">KQX54_010578</name>
</gene>
<evidence type="ECO:0000313" key="3">
    <source>
        <dbReference type="Proteomes" id="UP000826195"/>
    </source>
</evidence>
<reference evidence="2 3" key="1">
    <citation type="journal article" date="2021" name="J. Hered.">
        <title>A chromosome-level genome assembly of the parasitoid wasp, Cotesia glomerata (Hymenoptera: Braconidae).</title>
        <authorList>
            <person name="Pinto B.J."/>
            <person name="Weis J.J."/>
            <person name="Gamble T."/>
            <person name="Ode P.J."/>
            <person name="Paul R."/>
            <person name="Zaspel J.M."/>
        </authorList>
    </citation>
    <scope>NUCLEOTIDE SEQUENCE [LARGE SCALE GENOMIC DNA]</scope>
    <source>
        <strain evidence="2">CgM1</strain>
    </source>
</reference>
<accession>A0AAV7I2C2</accession>
<proteinExistence type="predicted"/>
<protein>
    <submittedName>
        <fullName evidence="2">Uncharacterized protein</fullName>
    </submittedName>
</protein>
<keyword evidence="3" id="KW-1185">Reference proteome</keyword>
<dbReference type="Proteomes" id="UP000826195">
    <property type="component" value="Unassembled WGS sequence"/>
</dbReference>
<feature type="compositionally biased region" description="Polar residues" evidence="1">
    <location>
        <begin position="1"/>
        <end position="10"/>
    </location>
</feature>
<evidence type="ECO:0000256" key="1">
    <source>
        <dbReference type="SAM" id="MobiDB-lite"/>
    </source>
</evidence>